<gene>
    <name evidence="6" type="primary">glnR</name>
    <name evidence="6" type="ORF">NCTC10327_00275</name>
    <name evidence="4" type="ORF">R6G71_00355</name>
    <name evidence="5" type="ORF">SAMN05421878_10831</name>
</gene>
<sequence>MAGRDSALLTVSVAAELAGMHAQTLRQYDRLGIVVARRTKGGGRRYSLADVEKLQEVQRMSQEEGINLAGISQILELREEIRKLEEKLTRAHNRAARLQAELDARKARERRVFATGSDGSTIQAPSPEQLRAYLRAMATEAQLRTLAQIEAAGPNQSTKALVPYVMQ</sequence>
<evidence type="ECO:0000313" key="4">
    <source>
        <dbReference type="EMBL" id="MDY5152516.1"/>
    </source>
</evidence>
<proteinExistence type="predicted"/>
<evidence type="ECO:0000313" key="7">
    <source>
        <dbReference type="Proteomes" id="UP000182744"/>
    </source>
</evidence>
<dbReference type="PANTHER" id="PTHR30204">
    <property type="entry name" value="REDOX-CYCLING DRUG-SENSING TRANSCRIPTIONAL ACTIVATOR SOXR"/>
    <property type="match status" value="1"/>
</dbReference>
<dbReference type="STRING" id="1657.ACU20_03860"/>
<evidence type="ECO:0000313" key="8">
    <source>
        <dbReference type="Proteomes" id="UP000269974"/>
    </source>
</evidence>
<organism evidence="6 8">
    <name type="scientific">Actinobaculum suis</name>
    <dbReference type="NCBI Taxonomy" id="1657"/>
    <lineage>
        <taxon>Bacteria</taxon>
        <taxon>Bacillati</taxon>
        <taxon>Actinomycetota</taxon>
        <taxon>Actinomycetes</taxon>
        <taxon>Actinomycetales</taxon>
        <taxon>Actinomycetaceae</taxon>
        <taxon>Actinobaculum</taxon>
    </lineage>
</organism>
<feature type="coiled-coil region" evidence="2">
    <location>
        <begin position="67"/>
        <end position="108"/>
    </location>
</feature>
<evidence type="ECO:0000313" key="6">
    <source>
        <dbReference type="EMBL" id="VDG75580.1"/>
    </source>
</evidence>
<keyword evidence="1" id="KW-0238">DNA-binding</keyword>
<dbReference type="GO" id="GO:0003677">
    <property type="term" value="F:DNA binding"/>
    <property type="evidence" value="ECO:0007669"/>
    <property type="project" value="UniProtKB-KW"/>
</dbReference>
<dbReference type="EMBL" id="JAWNFU010000001">
    <property type="protein sequence ID" value="MDY5152516.1"/>
    <property type="molecule type" value="Genomic_DNA"/>
</dbReference>
<dbReference type="Gene3D" id="1.10.1660.10">
    <property type="match status" value="1"/>
</dbReference>
<dbReference type="NCBIfam" id="NF047375">
    <property type="entry name" value="HeatShock_HspR"/>
    <property type="match status" value="1"/>
</dbReference>
<keyword evidence="7" id="KW-1185">Reference proteome</keyword>
<dbReference type="PATRIC" id="fig|1657.3.peg.1510"/>
<dbReference type="Proteomes" id="UP001273799">
    <property type="component" value="Unassembled WGS sequence"/>
</dbReference>
<feature type="domain" description="HTH merR-type" evidence="3">
    <location>
        <begin position="8"/>
        <end position="77"/>
    </location>
</feature>
<dbReference type="GO" id="GO:0003700">
    <property type="term" value="F:DNA-binding transcription factor activity"/>
    <property type="evidence" value="ECO:0007669"/>
    <property type="project" value="InterPro"/>
</dbReference>
<dbReference type="Pfam" id="PF13411">
    <property type="entry name" value="MerR_1"/>
    <property type="match status" value="1"/>
</dbReference>
<keyword evidence="5" id="KW-0346">Stress response</keyword>
<dbReference type="RefSeq" id="WP_049620025.1">
    <property type="nucleotide sequence ID" value="NZ_FNAU01000008.1"/>
</dbReference>
<evidence type="ECO:0000259" key="3">
    <source>
        <dbReference type="PROSITE" id="PS50937"/>
    </source>
</evidence>
<dbReference type="EMBL" id="FNAU01000008">
    <property type="protein sequence ID" value="SDE40459.1"/>
    <property type="molecule type" value="Genomic_DNA"/>
</dbReference>
<reference evidence="6 8" key="3">
    <citation type="submission" date="2018-11" db="EMBL/GenBank/DDBJ databases">
        <authorList>
            <consortium name="Pathogen Informatics"/>
        </authorList>
    </citation>
    <scope>NUCLEOTIDE SEQUENCE [LARGE SCALE GENOMIC DNA]</scope>
    <source>
        <strain evidence="6 8">NCTC10327</strain>
    </source>
</reference>
<reference evidence="4" key="4">
    <citation type="submission" date="2023-10" db="EMBL/GenBank/DDBJ databases">
        <title>Whole Genome based description of the genera Actinobaculum and Actinotignum reveals a complex phylogenetic relationship within the species included in the genus Actinotignum.</title>
        <authorList>
            <person name="Jensen C.S."/>
            <person name="Dargis R."/>
            <person name="Kemp M."/>
            <person name="Christensen J.J."/>
        </authorList>
    </citation>
    <scope>NUCLEOTIDE SEQUENCE</scope>
    <source>
        <strain evidence="4">Actinobaculum_suis_CCUG19206T</strain>
    </source>
</reference>
<reference evidence="5" key="2">
    <citation type="submission" date="2016-10" db="EMBL/GenBank/DDBJ databases">
        <authorList>
            <person name="Varghese N."/>
            <person name="Submissions S."/>
        </authorList>
    </citation>
    <scope>NUCLEOTIDE SEQUENCE</scope>
    <source>
        <strain evidence="5">DSM 20639</strain>
    </source>
</reference>
<dbReference type="Proteomes" id="UP000269974">
    <property type="component" value="Unassembled WGS sequence"/>
</dbReference>
<dbReference type="Proteomes" id="UP000182744">
    <property type="component" value="Unassembled WGS sequence"/>
</dbReference>
<dbReference type="SMART" id="SM00422">
    <property type="entry name" value="HTH_MERR"/>
    <property type="match status" value="1"/>
</dbReference>
<name>A0A0K9ERT7_9ACTO</name>
<dbReference type="AlphaFoldDB" id="A0A0K9ERT7"/>
<accession>A0A0K9ERT7</accession>
<protein>
    <submittedName>
        <fullName evidence="6">Glutamine synthetase repressor</fullName>
    </submittedName>
    <submittedName>
        <fullName evidence="4 5">MerR family transcriptional regulator</fullName>
    </submittedName>
</protein>
<evidence type="ECO:0000256" key="2">
    <source>
        <dbReference type="SAM" id="Coils"/>
    </source>
</evidence>
<dbReference type="PROSITE" id="PS50937">
    <property type="entry name" value="HTH_MERR_2"/>
    <property type="match status" value="1"/>
</dbReference>
<dbReference type="InterPro" id="IPR000551">
    <property type="entry name" value="MerR-type_HTH_dom"/>
</dbReference>
<dbReference type="SUPFAM" id="SSF46955">
    <property type="entry name" value="Putative DNA-binding domain"/>
    <property type="match status" value="1"/>
</dbReference>
<dbReference type="EMBL" id="UYIO01000001">
    <property type="protein sequence ID" value="VDG75580.1"/>
    <property type="molecule type" value="Genomic_DNA"/>
</dbReference>
<reference evidence="7" key="1">
    <citation type="submission" date="2016-10" db="EMBL/GenBank/DDBJ databases">
        <authorList>
            <person name="Varghese N."/>
        </authorList>
    </citation>
    <scope>NUCLEOTIDE SEQUENCE [LARGE SCALE GENOMIC DNA]</scope>
    <source>
        <strain evidence="7">DSM 20639</strain>
    </source>
</reference>
<evidence type="ECO:0000256" key="1">
    <source>
        <dbReference type="ARBA" id="ARBA00023125"/>
    </source>
</evidence>
<dbReference type="InterPro" id="IPR047057">
    <property type="entry name" value="MerR_fam"/>
</dbReference>
<evidence type="ECO:0000313" key="5">
    <source>
        <dbReference type="EMBL" id="SDE40459.1"/>
    </source>
</evidence>
<dbReference type="InterPro" id="IPR009061">
    <property type="entry name" value="DNA-bd_dom_put_sf"/>
</dbReference>
<dbReference type="PANTHER" id="PTHR30204:SF58">
    <property type="entry name" value="HTH-TYPE TRANSCRIPTIONAL REGULATOR YFMP"/>
    <property type="match status" value="1"/>
</dbReference>
<dbReference type="OrthoDB" id="5345718at2"/>
<keyword evidence="2" id="KW-0175">Coiled coil</keyword>